<dbReference type="KEGG" id="lgi:LOTGIDRAFT_150088"/>
<organism evidence="4 5">
    <name type="scientific">Lottia gigantea</name>
    <name type="common">Giant owl limpet</name>
    <dbReference type="NCBI Taxonomy" id="225164"/>
    <lineage>
        <taxon>Eukaryota</taxon>
        <taxon>Metazoa</taxon>
        <taxon>Spiralia</taxon>
        <taxon>Lophotrochozoa</taxon>
        <taxon>Mollusca</taxon>
        <taxon>Gastropoda</taxon>
        <taxon>Patellogastropoda</taxon>
        <taxon>Lottioidea</taxon>
        <taxon>Lottiidae</taxon>
        <taxon>Lottia</taxon>
    </lineage>
</organism>
<dbReference type="RefSeq" id="XP_009053823.1">
    <property type="nucleotide sequence ID" value="XM_009055575.1"/>
</dbReference>
<dbReference type="AlphaFoldDB" id="V4AEJ8"/>
<comment type="similarity">
    <text evidence="1">Belongs to the TRIAP1/MDM35 family.</text>
</comment>
<keyword evidence="5" id="KW-1185">Reference proteome</keyword>
<dbReference type="PANTHER" id="PTHR46403:SF1">
    <property type="entry name" value="TP53-REGULATED INHIBITOR OF APOPTOSIS 1"/>
    <property type="match status" value="1"/>
</dbReference>
<name>V4AEJ8_LOTGI</name>
<dbReference type="GO" id="GO:0005634">
    <property type="term" value="C:nucleus"/>
    <property type="evidence" value="ECO:0007669"/>
    <property type="project" value="TreeGrafter"/>
</dbReference>
<dbReference type="Proteomes" id="UP000030746">
    <property type="component" value="Unassembled WGS sequence"/>
</dbReference>
<proteinExistence type="inferred from homology"/>
<dbReference type="CTD" id="20235503"/>
<dbReference type="HOGENOM" id="CLU_101473_4_0_1"/>
<evidence type="ECO:0008006" key="6">
    <source>
        <dbReference type="Google" id="ProtNLM"/>
    </source>
</evidence>
<accession>V4AEJ8</accession>
<dbReference type="Pfam" id="PF05254">
    <property type="entry name" value="UPF0203"/>
    <property type="match status" value="1"/>
</dbReference>
<dbReference type="GeneID" id="20235503"/>
<dbReference type="PANTHER" id="PTHR46403">
    <property type="entry name" value="TP53-REGULATED INHIBITOR OF APOPTOSIS 1"/>
    <property type="match status" value="1"/>
</dbReference>
<dbReference type="STRING" id="225164.V4AEJ8"/>
<reference evidence="4 5" key="1">
    <citation type="journal article" date="2013" name="Nature">
        <title>Insights into bilaterian evolution from three spiralian genomes.</title>
        <authorList>
            <person name="Simakov O."/>
            <person name="Marletaz F."/>
            <person name="Cho S.J."/>
            <person name="Edsinger-Gonzales E."/>
            <person name="Havlak P."/>
            <person name="Hellsten U."/>
            <person name="Kuo D.H."/>
            <person name="Larsson T."/>
            <person name="Lv J."/>
            <person name="Arendt D."/>
            <person name="Savage R."/>
            <person name="Osoegawa K."/>
            <person name="de Jong P."/>
            <person name="Grimwood J."/>
            <person name="Chapman J.A."/>
            <person name="Shapiro H."/>
            <person name="Aerts A."/>
            <person name="Otillar R.P."/>
            <person name="Terry A.Y."/>
            <person name="Boore J.L."/>
            <person name="Grigoriev I.V."/>
            <person name="Lindberg D.R."/>
            <person name="Seaver E.C."/>
            <person name="Weisblat D.A."/>
            <person name="Putnam N.H."/>
            <person name="Rokhsar D.S."/>
        </authorList>
    </citation>
    <scope>NUCLEOTIDE SEQUENCE [LARGE SCALE GENOMIC DNA]</scope>
</reference>
<keyword evidence="2" id="KW-1015">Disulfide bond</keyword>
<evidence type="ECO:0000313" key="5">
    <source>
        <dbReference type="Proteomes" id="UP000030746"/>
    </source>
</evidence>
<dbReference type="OMA" id="KHKYDQC"/>
<evidence type="ECO:0000256" key="1">
    <source>
        <dbReference type="ARBA" id="ARBA00006196"/>
    </source>
</evidence>
<evidence type="ECO:0000313" key="4">
    <source>
        <dbReference type="EMBL" id="ESO95307.1"/>
    </source>
</evidence>
<comment type="catalytic activity">
    <reaction evidence="3">
        <text>a 1,2-diacyl-sn-glycero-3-phosphate(in) = a 1,2-diacyl-sn-glycero-3-phosphate(out)</text>
        <dbReference type="Rhea" id="RHEA:36435"/>
        <dbReference type="ChEBI" id="CHEBI:58608"/>
    </reaction>
</comment>
<evidence type="ECO:0000256" key="3">
    <source>
        <dbReference type="ARBA" id="ARBA00023706"/>
    </source>
</evidence>
<sequence length="78" mass="8907">MESIGSDCLELKLQYDKCFNKWFAEKYLKGVHQDECAHLFKPYQDCVKKALQAKGLEEAVLHKDVLGTVNEKPPPPKS</sequence>
<dbReference type="InterPro" id="IPR007918">
    <property type="entry name" value="MDM35_apoptosis"/>
</dbReference>
<dbReference type="GO" id="GO:0045332">
    <property type="term" value="P:phospholipid translocation"/>
    <property type="evidence" value="ECO:0007669"/>
    <property type="project" value="TreeGrafter"/>
</dbReference>
<dbReference type="OrthoDB" id="19091at2759"/>
<protein>
    <recommendedName>
        <fullName evidence="6">TP53 regulated inhibitor of apoptosis 1</fullName>
    </recommendedName>
</protein>
<dbReference type="GO" id="GO:0005829">
    <property type="term" value="C:cytosol"/>
    <property type="evidence" value="ECO:0007669"/>
    <property type="project" value="TreeGrafter"/>
</dbReference>
<dbReference type="EMBL" id="KB201656">
    <property type="protein sequence ID" value="ESO95307.1"/>
    <property type="molecule type" value="Genomic_DNA"/>
</dbReference>
<dbReference type="GO" id="GO:0005758">
    <property type="term" value="C:mitochondrial intermembrane space"/>
    <property type="evidence" value="ECO:0007669"/>
    <property type="project" value="TreeGrafter"/>
</dbReference>
<dbReference type="PROSITE" id="PS51808">
    <property type="entry name" value="CHCH"/>
    <property type="match status" value="1"/>
</dbReference>
<gene>
    <name evidence="4" type="ORF">LOTGIDRAFT_150088</name>
</gene>
<dbReference type="GO" id="GO:1990050">
    <property type="term" value="F:phosphatidic acid transfer activity"/>
    <property type="evidence" value="ECO:0007669"/>
    <property type="project" value="TreeGrafter"/>
</dbReference>
<evidence type="ECO:0000256" key="2">
    <source>
        <dbReference type="ARBA" id="ARBA00023157"/>
    </source>
</evidence>